<name>A0A2D0YM44_9CAUD</name>
<dbReference type="EMBL" id="KY883655">
    <property type="protein sequence ID" value="ASV43529.1"/>
    <property type="molecule type" value="Genomic_DNA"/>
</dbReference>
<dbReference type="GeneID" id="54984969"/>
<dbReference type="InterPro" id="IPR037238">
    <property type="entry name" value="YbiA-like_sf"/>
</dbReference>
<keyword evidence="3" id="KW-1185">Reference proteome</keyword>
<evidence type="ECO:0000259" key="1">
    <source>
        <dbReference type="Pfam" id="PF08719"/>
    </source>
</evidence>
<dbReference type="CDD" id="cd15457">
    <property type="entry name" value="NADAR"/>
    <property type="match status" value="1"/>
</dbReference>
<feature type="domain" description="NADAR" evidence="1">
    <location>
        <begin position="10"/>
        <end position="140"/>
    </location>
</feature>
<protein>
    <recommendedName>
        <fullName evidence="1">NADAR domain-containing protein</fullName>
    </recommendedName>
</protein>
<dbReference type="Gene3D" id="1.10.357.40">
    <property type="entry name" value="YbiA-like"/>
    <property type="match status" value="1"/>
</dbReference>
<dbReference type="RefSeq" id="YP_009794694.1">
    <property type="nucleotide sequence ID" value="NC_047882.1"/>
</dbReference>
<proteinExistence type="predicted"/>
<reference evidence="2 3" key="1">
    <citation type="journal article" date="2017" name="Sci. Rep.">
        <title>Analysis of the CRISPR-Cas system in bacteriophages active on epidemic strains of Vibrio cholerae in Bangladesh.</title>
        <authorList>
            <person name="Naser I.B."/>
            <person name="Hoque M.M."/>
            <person name="Nahid M.A."/>
            <person name="Tareq T.M."/>
            <person name="Rocky M.K."/>
            <person name="Faruque S.M."/>
        </authorList>
    </citation>
    <scope>NUCLEOTIDE SEQUENCE [LARGE SCALE GENOMIC DNA]</scope>
</reference>
<organism evidence="2 3">
    <name type="scientific">Vibrio phage JSF12</name>
    <dbReference type="NCBI Taxonomy" id="1983595"/>
    <lineage>
        <taxon>Viruses</taxon>
        <taxon>Duplodnaviria</taxon>
        <taxon>Heunggongvirae</taxon>
        <taxon>Uroviricota</taxon>
        <taxon>Caudoviricetes</taxon>
        <taxon>Demerecviridae</taxon>
        <taxon>Ermolyevavirinae</taxon>
        <taxon>Jesfedecavirus</taxon>
        <taxon>Jesfedecavirus JSF12</taxon>
    </lineage>
</organism>
<dbReference type="KEGG" id="vg:54984969"/>
<evidence type="ECO:0000313" key="3">
    <source>
        <dbReference type="Proteomes" id="UP000241680"/>
    </source>
</evidence>
<dbReference type="Proteomes" id="UP000241680">
    <property type="component" value="Segment"/>
</dbReference>
<evidence type="ECO:0000313" key="2">
    <source>
        <dbReference type="EMBL" id="ASV43529.1"/>
    </source>
</evidence>
<dbReference type="InterPro" id="IPR012816">
    <property type="entry name" value="NADAR"/>
</dbReference>
<dbReference type="Pfam" id="PF08719">
    <property type="entry name" value="NADAR"/>
    <property type="match status" value="1"/>
</dbReference>
<sequence length="146" mass="17227">MEQITSFRGKYSFLSNMYLVPVEYNGIVYASSENLYQSFKSNIDAEVRMLAKIEPKQAKSYWKTAPVRCPNFFKERLNYMYIAVKAKFDQHPILKAKLLETGDAELLEGNWWKDRFWGVDYETLEGQNNLGKILMRLRDEYQSAQK</sequence>
<accession>A0A2D0YM44</accession>
<dbReference type="SUPFAM" id="SSF143990">
    <property type="entry name" value="YbiA-like"/>
    <property type="match status" value="1"/>
</dbReference>